<proteinExistence type="predicted"/>
<protein>
    <recommendedName>
        <fullName evidence="4">F-box protein</fullName>
    </recommendedName>
</protein>
<evidence type="ECO:0000313" key="3">
    <source>
        <dbReference type="Proteomes" id="UP001497457"/>
    </source>
</evidence>
<reference evidence="3" key="1">
    <citation type="submission" date="2024-06" db="EMBL/GenBank/DDBJ databases">
        <authorList>
            <person name="Ryan C."/>
        </authorList>
    </citation>
    <scope>NUCLEOTIDE SEQUENCE [LARGE SCALE GENOMIC DNA]</scope>
</reference>
<gene>
    <name evidence="2" type="ORF">URODEC1_LOCUS111745</name>
</gene>
<dbReference type="EMBL" id="OZ075118">
    <property type="protein sequence ID" value="CAL5086698.1"/>
    <property type="molecule type" value="Genomic_DNA"/>
</dbReference>
<evidence type="ECO:0008006" key="4">
    <source>
        <dbReference type="Google" id="ProtNLM"/>
    </source>
</evidence>
<dbReference type="Proteomes" id="UP001497457">
    <property type="component" value="Chromosome 8b"/>
</dbReference>
<dbReference type="AlphaFoldDB" id="A0ABC9G2C3"/>
<dbReference type="PANTHER" id="PTHR34709:SF75">
    <property type="entry name" value="FBD DOMAIN-CONTAINING PROTEIN"/>
    <property type="match status" value="1"/>
</dbReference>
<reference evidence="2 3" key="2">
    <citation type="submission" date="2024-10" db="EMBL/GenBank/DDBJ databases">
        <authorList>
            <person name="Ryan C."/>
        </authorList>
    </citation>
    <scope>NUCLEOTIDE SEQUENCE [LARGE SCALE GENOMIC DNA]</scope>
</reference>
<dbReference type="PANTHER" id="PTHR34709">
    <property type="entry name" value="OS10G0396666 PROTEIN"/>
    <property type="match status" value="1"/>
</dbReference>
<feature type="region of interest" description="Disordered" evidence="1">
    <location>
        <begin position="1"/>
        <end position="33"/>
    </location>
</feature>
<evidence type="ECO:0000313" key="2">
    <source>
        <dbReference type="EMBL" id="CAL5086698.1"/>
    </source>
</evidence>
<name>A0ABC9G2C3_9POAL</name>
<dbReference type="SUPFAM" id="SSF81383">
    <property type="entry name" value="F-box domain"/>
    <property type="match status" value="1"/>
</dbReference>
<dbReference type="InterPro" id="IPR055312">
    <property type="entry name" value="FBL15-like"/>
</dbReference>
<dbReference type="InterPro" id="IPR036047">
    <property type="entry name" value="F-box-like_dom_sf"/>
</dbReference>
<evidence type="ECO:0000256" key="1">
    <source>
        <dbReference type="SAM" id="MobiDB-lite"/>
    </source>
</evidence>
<organism evidence="2 3">
    <name type="scientific">Urochloa decumbens</name>
    <dbReference type="NCBI Taxonomy" id="240449"/>
    <lineage>
        <taxon>Eukaryota</taxon>
        <taxon>Viridiplantae</taxon>
        <taxon>Streptophyta</taxon>
        <taxon>Embryophyta</taxon>
        <taxon>Tracheophyta</taxon>
        <taxon>Spermatophyta</taxon>
        <taxon>Magnoliopsida</taxon>
        <taxon>Liliopsida</taxon>
        <taxon>Poales</taxon>
        <taxon>Poaceae</taxon>
        <taxon>PACMAD clade</taxon>
        <taxon>Panicoideae</taxon>
        <taxon>Panicodae</taxon>
        <taxon>Paniceae</taxon>
        <taxon>Melinidinae</taxon>
        <taxon>Urochloa</taxon>
    </lineage>
</organism>
<keyword evidence="3" id="KW-1185">Reference proteome</keyword>
<sequence length="412" mass="46336">MQLRSGRHLVTPQQGGARRRGRPRRRITDDGDGVDRISGLPDELLLDVLALLGCVLEAARTSVLARGWRRLWTRLPGNLNFSVADPADPVNGARAKFHRNDRGLFISVGAKIPAPSLTSVLRVAAQIEPAGLQLMMLIRDGLPCFERAAWIEMSIYDQLNFTLPPAGVFASLEYLNLWICTADVAGLLARCPRLRHLKLFGSWRVNTLAIHSASLEELMLGILEKGDYRTLRHVDIVTPVLKKFERQWCGPEEFTISYSMPVVEEISILHYGPSSPVGLGQKWRLESLTMGTACVNKHEQPVRALSLEILCDALKCSENCDCNQVGDRRNQHISLTDLEVAVIEGFRGVYHEINFLKLLFRYAPMLKKMTVHLSIEVSRYKELFRELQAIFQGNASMECNVYDKCGKKILFA</sequence>
<accession>A0ABC9G2C3</accession>